<reference evidence="1" key="1">
    <citation type="submission" date="2022-11" db="EMBL/GenBank/DDBJ databases">
        <title>Marilongibacter aestuarii gen. nov., sp. nov., isolated from tidal flat sediment.</title>
        <authorList>
            <person name="Jiayan W."/>
        </authorList>
    </citation>
    <scope>NUCLEOTIDE SEQUENCE</scope>
    <source>
        <strain evidence="1">Z1-6</strain>
    </source>
</reference>
<proteinExistence type="predicted"/>
<dbReference type="AlphaFoldDB" id="A0A9X3F7A2"/>
<sequence length="194" mass="22741">MSNSKKVVKTIRMTAEFNDKFETAFEESNFDSKGEYLESLFDKANDDEPTVEIEEVEKVIEVEKKLKSNQLLITLTPAQQFVLREHVTRSPDFAQEQNRVIEKLANKPWWASNDVYKPEFQELWIRNIELDENMEESERQDAIKHNMSAFIINMFLVRLISNDLDESEVRVEDIETFILEQSEISKSVEDENAA</sequence>
<accession>A0A9X3F7A2</accession>
<name>A0A9X3F7A2_9BACT</name>
<evidence type="ECO:0000313" key="1">
    <source>
        <dbReference type="EMBL" id="MCY1721866.1"/>
    </source>
</evidence>
<protein>
    <submittedName>
        <fullName evidence="1">Uncharacterized protein</fullName>
    </submittedName>
</protein>
<evidence type="ECO:0000313" key="2">
    <source>
        <dbReference type="Proteomes" id="UP001145087"/>
    </source>
</evidence>
<keyword evidence="2" id="KW-1185">Reference proteome</keyword>
<organism evidence="1 2">
    <name type="scientific">Draconibacterium aestuarii</name>
    <dbReference type="NCBI Taxonomy" id="2998507"/>
    <lineage>
        <taxon>Bacteria</taxon>
        <taxon>Pseudomonadati</taxon>
        <taxon>Bacteroidota</taxon>
        <taxon>Bacteroidia</taxon>
        <taxon>Marinilabiliales</taxon>
        <taxon>Prolixibacteraceae</taxon>
        <taxon>Draconibacterium</taxon>
    </lineage>
</organism>
<comment type="caution">
    <text evidence="1">The sequence shown here is derived from an EMBL/GenBank/DDBJ whole genome shotgun (WGS) entry which is preliminary data.</text>
</comment>
<gene>
    <name evidence="1" type="ORF">OU798_16040</name>
</gene>
<dbReference type="EMBL" id="JAPOHD010000029">
    <property type="protein sequence ID" value="MCY1721866.1"/>
    <property type="molecule type" value="Genomic_DNA"/>
</dbReference>
<dbReference type="Proteomes" id="UP001145087">
    <property type="component" value="Unassembled WGS sequence"/>
</dbReference>